<keyword evidence="2" id="KW-0671">Queuosine biosynthesis</keyword>
<evidence type="ECO:0000313" key="6">
    <source>
        <dbReference type="EMBL" id="MFL1732911.1"/>
    </source>
</evidence>
<keyword evidence="1" id="KW-0963">Cytoplasm</keyword>
<comment type="caution">
    <text evidence="6">The sequence shown here is derived from an EMBL/GenBank/DDBJ whole genome shotgun (WGS) entry which is preliminary data.</text>
</comment>
<dbReference type="EC" id="1.7.1.13" evidence="6"/>
<keyword evidence="7" id="KW-1185">Reference proteome</keyword>
<name>A0ABW8U724_9GAMM</name>
<dbReference type="GO" id="GO:0033739">
    <property type="term" value="F:preQ1 synthase activity"/>
    <property type="evidence" value="ECO:0007669"/>
    <property type="project" value="UniProtKB-EC"/>
</dbReference>
<keyword evidence="3" id="KW-0521">NADP</keyword>
<evidence type="ECO:0000313" key="7">
    <source>
        <dbReference type="Proteomes" id="UP001624684"/>
    </source>
</evidence>
<protein>
    <submittedName>
        <fullName evidence="6">NADPH-dependent 7-cyano-7-deazaguanine reductase QueF</fullName>
        <ecNumber evidence="6">1.7.1.13</ecNumber>
    </submittedName>
</protein>
<evidence type="ECO:0000256" key="4">
    <source>
        <dbReference type="ARBA" id="ARBA00023002"/>
    </source>
</evidence>
<dbReference type="Gene3D" id="3.30.1130.10">
    <property type="match status" value="2"/>
</dbReference>
<organism evidence="6 7">
    <name type="scientific">Moraxella oculi</name>
    <dbReference type="NCBI Taxonomy" id="2940516"/>
    <lineage>
        <taxon>Bacteria</taxon>
        <taxon>Pseudomonadati</taxon>
        <taxon>Pseudomonadota</taxon>
        <taxon>Gammaproteobacteria</taxon>
        <taxon>Moraxellales</taxon>
        <taxon>Moraxellaceae</taxon>
        <taxon>Moraxella</taxon>
    </lineage>
</organism>
<dbReference type="InterPro" id="IPR029139">
    <property type="entry name" value="QueF_N"/>
</dbReference>
<reference evidence="6 7" key="1">
    <citation type="submission" date="2024-11" db="EMBL/GenBank/DDBJ databases">
        <title>First Report of Moraxella oculi in Brazil in an Infectious Bovine Keratoconjunctivitis Outbreak.</title>
        <authorList>
            <person name="Carvalho C.V."/>
            <person name="Domingues R."/>
            <person name="Coutinho C."/>
            <person name="Honorio N.T.B.S."/>
            <person name="Faza D.R.L.R."/>
            <person name="Carvalho W.A."/>
            <person name="Machado A.B.F."/>
            <person name="Martins M.F."/>
            <person name="Gaspar E.B."/>
        </authorList>
    </citation>
    <scope>NUCLEOTIDE SEQUENCE [LARGE SCALE GENOMIC DNA]</scope>
    <source>
        <strain evidence="6 7">2117LE</strain>
    </source>
</reference>
<feature type="domain" description="NADPH-dependent 7-cyano-7-deazaguanine reductase N-terminal" evidence="5">
    <location>
        <begin position="16"/>
        <end position="127"/>
    </location>
</feature>
<dbReference type="InterPro" id="IPR016428">
    <property type="entry name" value="QueF_type2"/>
</dbReference>
<dbReference type="PANTHER" id="PTHR34354">
    <property type="entry name" value="NADPH-DEPENDENT 7-CYANO-7-DEAZAGUANINE REDUCTASE"/>
    <property type="match status" value="1"/>
</dbReference>
<evidence type="ECO:0000256" key="2">
    <source>
        <dbReference type="ARBA" id="ARBA00022785"/>
    </source>
</evidence>
<dbReference type="Proteomes" id="UP001624684">
    <property type="component" value="Unassembled WGS sequence"/>
</dbReference>
<dbReference type="EMBL" id="JBJJXE010000014">
    <property type="protein sequence ID" value="MFL1732911.1"/>
    <property type="molecule type" value="Genomic_DNA"/>
</dbReference>
<dbReference type="InterPro" id="IPR043133">
    <property type="entry name" value="GTP-CH-I_C/QueF"/>
</dbReference>
<gene>
    <name evidence="6" type="primary">queF</name>
    <name evidence="6" type="ORF">ACJHVH_07910</name>
</gene>
<dbReference type="InterPro" id="IPR029500">
    <property type="entry name" value="QueF"/>
</dbReference>
<dbReference type="InterPro" id="IPR050084">
    <property type="entry name" value="NADPH_dep_7-cyano-7-deazaG_red"/>
</dbReference>
<dbReference type="RefSeq" id="WP_407069432.1">
    <property type="nucleotide sequence ID" value="NZ_JBJJXE010000014.1"/>
</dbReference>
<dbReference type="Pfam" id="PF14489">
    <property type="entry name" value="QueF"/>
    <property type="match status" value="1"/>
</dbReference>
<accession>A0ABW8U724</accession>
<keyword evidence="4 6" id="KW-0560">Oxidoreductase</keyword>
<dbReference type="NCBIfam" id="TIGR03138">
    <property type="entry name" value="QueF"/>
    <property type="match status" value="1"/>
</dbReference>
<evidence type="ECO:0000256" key="1">
    <source>
        <dbReference type="ARBA" id="ARBA00022490"/>
    </source>
</evidence>
<evidence type="ECO:0000259" key="5">
    <source>
        <dbReference type="Pfam" id="PF14819"/>
    </source>
</evidence>
<proteinExistence type="predicted"/>
<dbReference type="SUPFAM" id="SSF55620">
    <property type="entry name" value="Tetrahydrobiopterin biosynthesis enzymes-like"/>
    <property type="match status" value="1"/>
</dbReference>
<sequence length="283" mass="31799">MNTTEHLGVLGEVTSYPKTYDPSILFPISRSIGRNDVLEKSGFDLSWVQGIDVWQAFEISWLNALGVSQVAMARFIIPANSPNIVESKSLKLYLNGLNFTKFDDIQAVQHTIEQDLSACVGMPVQAQIISLGSDELAIVKPVGICIDEVLNHQSDAVHLTDDVDVSFLKNAKKCDLKTHQFYSHLLRSNCPVTNQPDWGTLQIHMISSHEVDHGQMLRYVLSFRQHNGFHEQCVERIFADLMVHFKPNALRVSANYTRRGGIDINPVRVFGMQVGEIGRLVRQ</sequence>
<dbReference type="PIRSF" id="PIRSF004750">
    <property type="entry name" value="Nitrile_oxidored_YqcD_prd"/>
    <property type="match status" value="1"/>
</dbReference>
<evidence type="ECO:0000256" key="3">
    <source>
        <dbReference type="ARBA" id="ARBA00022857"/>
    </source>
</evidence>
<dbReference type="PANTHER" id="PTHR34354:SF1">
    <property type="entry name" value="NADPH-DEPENDENT 7-CYANO-7-DEAZAGUANINE REDUCTASE"/>
    <property type="match status" value="1"/>
</dbReference>
<dbReference type="Pfam" id="PF14819">
    <property type="entry name" value="QueF_N"/>
    <property type="match status" value="1"/>
</dbReference>